<gene>
    <name evidence="1" type="ORF">RPERSI_LOCUS15909</name>
</gene>
<feature type="non-terminal residue" evidence="1">
    <location>
        <position position="94"/>
    </location>
</feature>
<dbReference type="EMBL" id="CAJVQC010038723">
    <property type="protein sequence ID" value="CAG8766874.1"/>
    <property type="molecule type" value="Genomic_DNA"/>
</dbReference>
<evidence type="ECO:0000313" key="2">
    <source>
        <dbReference type="Proteomes" id="UP000789920"/>
    </source>
</evidence>
<reference evidence="1" key="1">
    <citation type="submission" date="2021-06" db="EMBL/GenBank/DDBJ databases">
        <authorList>
            <person name="Kallberg Y."/>
            <person name="Tangrot J."/>
            <person name="Rosling A."/>
        </authorList>
    </citation>
    <scope>NUCLEOTIDE SEQUENCE</scope>
    <source>
        <strain evidence="1">MA461A</strain>
    </source>
</reference>
<proteinExistence type="predicted"/>
<keyword evidence="2" id="KW-1185">Reference proteome</keyword>
<comment type="caution">
    <text evidence="1">The sequence shown here is derived from an EMBL/GenBank/DDBJ whole genome shotgun (WGS) entry which is preliminary data.</text>
</comment>
<name>A0ACA9QW61_9GLOM</name>
<sequence length="94" mass="10747">MTRQNIPQSVQRDSTSLQNIPDNTLRSVSRITNQNNTLPDKLQDIQKNINCQENCQQIIADNDTLHETFKDVHTKFNSHPYITPPDTPSEDTSP</sequence>
<accession>A0ACA9QW61</accession>
<organism evidence="1 2">
    <name type="scientific">Racocetra persica</name>
    <dbReference type="NCBI Taxonomy" id="160502"/>
    <lineage>
        <taxon>Eukaryota</taxon>
        <taxon>Fungi</taxon>
        <taxon>Fungi incertae sedis</taxon>
        <taxon>Mucoromycota</taxon>
        <taxon>Glomeromycotina</taxon>
        <taxon>Glomeromycetes</taxon>
        <taxon>Diversisporales</taxon>
        <taxon>Gigasporaceae</taxon>
        <taxon>Racocetra</taxon>
    </lineage>
</organism>
<evidence type="ECO:0000313" key="1">
    <source>
        <dbReference type="EMBL" id="CAG8766874.1"/>
    </source>
</evidence>
<dbReference type="Proteomes" id="UP000789920">
    <property type="component" value="Unassembled WGS sequence"/>
</dbReference>
<protein>
    <submittedName>
        <fullName evidence="1">9583_t:CDS:1</fullName>
    </submittedName>
</protein>